<gene>
    <name evidence="6" type="ORF">A9Q84_06645</name>
</gene>
<organism evidence="6 7">
    <name type="scientific">Halobacteriovorax marinus</name>
    <dbReference type="NCBI Taxonomy" id="97084"/>
    <lineage>
        <taxon>Bacteria</taxon>
        <taxon>Pseudomonadati</taxon>
        <taxon>Bdellovibrionota</taxon>
        <taxon>Bacteriovoracia</taxon>
        <taxon>Bacteriovoracales</taxon>
        <taxon>Halobacteriovoraceae</taxon>
        <taxon>Halobacteriovorax</taxon>
    </lineage>
</organism>
<protein>
    <recommendedName>
        <fullName evidence="5">Peptidase M10 metallopeptidase domain-containing protein</fullName>
    </recommendedName>
</protein>
<evidence type="ECO:0000313" key="7">
    <source>
        <dbReference type="Proteomes" id="UP000196531"/>
    </source>
</evidence>
<dbReference type="Pfam" id="PF00413">
    <property type="entry name" value="Peptidase_M10"/>
    <property type="match status" value="1"/>
</dbReference>
<reference evidence="7" key="1">
    <citation type="journal article" date="2017" name="Proc. Natl. Acad. Sci. U.S.A.">
        <title>Simulation of Deepwater Horizon oil plume reveals substrate specialization within a complex community of hydrocarbon-degraders.</title>
        <authorList>
            <person name="Hu P."/>
            <person name="Dubinsky E.A."/>
            <person name="Probst A.J."/>
            <person name="Wang J."/>
            <person name="Sieber C.M.K."/>
            <person name="Tom L.M."/>
            <person name="Gardinali P."/>
            <person name="Banfield J.F."/>
            <person name="Atlas R.M."/>
            <person name="Andersen G.L."/>
        </authorList>
    </citation>
    <scope>NUCLEOTIDE SEQUENCE [LARGE SCALE GENOMIC DNA]</scope>
</reference>
<name>A0A1Y5F9K9_9BACT</name>
<keyword evidence="1" id="KW-0645">Protease</keyword>
<dbReference type="GO" id="GO:0008270">
    <property type="term" value="F:zinc ion binding"/>
    <property type="evidence" value="ECO:0007669"/>
    <property type="project" value="InterPro"/>
</dbReference>
<evidence type="ECO:0000313" key="6">
    <source>
        <dbReference type="EMBL" id="OUR97869.1"/>
    </source>
</evidence>
<comment type="caution">
    <text evidence="6">The sequence shown here is derived from an EMBL/GenBank/DDBJ whole genome shotgun (WGS) entry which is preliminary data.</text>
</comment>
<feature type="domain" description="Peptidase M10 metallopeptidase" evidence="5">
    <location>
        <begin position="160"/>
        <end position="227"/>
    </location>
</feature>
<dbReference type="Proteomes" id="UP000196531">
    <property type="component" value="Unassembled WGS sequence"/>
</dbReference>
<evidence type="ECO:0000259" key="5">
    <source>
        <dbReference type="Pfam" id="PF00413"/>
    </source>
</evidence>
<sequence>MKYVLVILLSVMVIACKPSSTETSTQGANAPFDLSQNLPIRWADGKLPITINISADFTFNPGDLDGAGRNPVEQMEKAWDDAVPSKGFFIFPAPATASLGALGLSSYNDTVIGVYKADDWFSNVSSSALAITQFFAIKRSSGSGDYYEMLHADIIVNERDFDFSYNAASNSDYDMSSVLLHEFGHLLGLGHQFDFAVPAVMQPYMSIWESNRVLFANDEQRIKENYGVAAVVASPFILAASAIKSSIPDGTEYHGVIELHASGECRHFKNGKLIRSHF</sequence>
<dbReference type="GO" id="GO:0031012">
    <property type="term" value="C:extracellular matrix"/>
    <property type="evidence" value="ECO:0007669"/>
    <property type="project" value="InterPro"/>
</dbReference>
<dbReference type="Gene3D" id="3.40.390.10">
    <property type="entry name" value="Collagenase (Catalytic Domain)"/>
    <property type="match status" value="1"/>
</dbReference>
<evidence type="ECO:0000256" key="2">
    <source>
        <dbReference type="ARBA" id="ARBA00022723"/>
    </source>
</evidence>
<evidence type="ECO:0000256" key="3">
    <source>
        <dbReference type="ARBA" id="ARBA00022801"/>
    </source>
</evidence>
<keyword evidence="3" id="KW-0378">Hydrolase</keyword>
<dbReference type="InterPro" id="IPR001818">
    <property type="entry name" value="Pept_M10_metallopeptidase"/>
</dbReference>
<dbReference type="GO" id="GO:0004222">
    <property type="term" value="F:metalloendopeptidase activity"/>
    <property type="evidence" value="ECO:0007669"/>
    <property type="project" value="InterPro"/>
</dbReference>
<keyword evidence="4" id="KW-0862">Zinc</keyword>
<dbReference type="SUPFAM" id="SSF55486">
    <property type="entry name" value="Metalloproteases ('zincins'), catalytic domain"/>
    <property type="match status" value="1"/>
</dbReference>
<accession>A0A1Y5F9K9</accession>
<evidence type="ECO:0000256" key="4">
    <source>
        <dbReference type="ARBA" id="ARBA00022833"/>
    </source>
</evidence>
<dbReference type="GO" id="GO:0006508">
    <property type="term" value="P:proteolysis"/>
    <property type="evidence" value="ECO:0007669"/>
    <property type="project" value="UniProtKB-KW"/>
</dbReference>
<keyword evidence="2" id="KW-0479">Metal-binding</keyword>
<proteinExistence type="predicted"/>
<dbReference type="InterPro" id="IPR024079">
    <property type="entry name" value="MetalloPept_cat_dom_sf"/>
</dbReference>
<dbReference type="PROSITE" id="PS51257">
    <property type="entry name" value="PROKAR_LIPOPROTEIN"/>
    <property type="match status" value="1"/>
</dbReference>
<evidence type="ECO:0000256" key="1">
    <source>
        <dbReference type="ARBA" id="ARBA00022670"/>
    </source>
</evidence>
<dbReference type="EMBL" id="MAAO01000005">
    <property type="protein sequence ID" value="OUR97869.1"/>
    <property type="molecule type" value="Genomic_DNA"/>
</dbReference>
<dbReference type="AlphaFoldDB" id="A0A1Y5F9K9"/>